<feature type="signal peptide" evidence="2">
    <location>
        <begin position="1"/>
        <end position="24"/>
    </location>
</feature>
<accession>A0A7S0CHU0</accession>
<keyword evidence="1" id="KW-0812">Transmembrane</keyword>
<evidence type="ECO:0008006" key="4">
    <source>
        <dbReference type="Google" id="ProtNLM"/>
    </source>
</evidence>
<feature type="transmembrane region" description="Helical" evidence="1">
    <location>
        <begin position="179"/>
        <end position="197"/>
    </location>
</feature>
<sequence length="276" mass="31542">MTDKSSAILIHVLLFLRGLKPIAASEDFDDLWSTWSDLIRYLLGLFFIILGIHLLLYTPFAVHVTWKQYLTQKAYSRKVLGDILSCTEINNSPSPQFEVSVLYTARVNPYANNHSRSRMEFRHPDKFVEKRFIRRFVISRFLPRKPQSVDVLFLPGMPRSGCLAEVAERKVAEYSRCRTFLLLILGIFLIGVFVLLASVEVREMEDKELGWAVLVCTLLLFVGGIRLWCESQFMKTKRKIFDSAVAFKIVDSNSMGGKSAPLLSQQIPVVQGLYVV</sequence>
<dbReference type="AlphaFoldDB" id="A0A7S0CHU0"/>
<feature type="transmembrane region" description="Helical" evidence="1">
    <location>
        <begin position="41"/>
        <end position="66"/>
    </location>
</feature>
<keyword evidence="1" id="KW-0472">Membrane</keyword>
<protein>
    <recommendedName>
        <fullName evidence="4">Autophagy-related protein 9</fullName>
    </recommendedName>
</protein>
<feature type="transmembrane region" description="Helical" evidence="1">
    <location>
        <begin position="209"/>
        <end position="229"/>
    </location>
</feature>
<name>A0A7S0CHU0_9STRA</name>
<evidence type="ECO:0000256" key="2">
    <source>
        <dbReference type="SAM" id="SignalP"/>
    </source>
</evidence>
<proteinExistence type="predicted"/>
<keyword evidence="1" id="KW-1133">Transmembrane helix</keyword>
<organism evidence="3">
    <name type="scientific">Proboscia inermis</name>
    <dbReference type="NCBI Taxonomy" id="420281"/>
    <lineage>
        <taxon>Eukaryota</taxon>
        <taxon>Sar</taxon>
        <taxon>Stramenopiles</taxon>
        <taxon>Ochrophyta</taxon>
        <taxon>Bacillariophyta</taxon>
        <taxon>Coscinodiscophyceae</taxon>
        <taxon>Rhizosoleniophycidae</taxon>
        <taxon>Rhizosoleniales</taxon>
        <taxon>Rhizosoleniaceae</taxon>
        <taxon>Proboscia</taxon>
    </lineage>
</organism>
<dbReference type="EMBL" id="HBEL01042194">
    <property type="protein sequence ID" value="CAD8423509.1"/>
    <property type="molecule type" value="Transcribed_RNA"/>
</dbReference>
<gene>
    <name evidence="3" type="ORF">PINE0816_LOCUS19667</name>
</gene>
<evidence type="ECO:0000256" key="1">
    <source>
        <dbReference type="SAM" id="Phobius"/>
    </source>
</evidence>
<reference evidence="3" key="1">
    <citation type="submission" date="2021-01" db="EMBL/GenBank/DDBJ databases">
        <authorList>
            <person name="Corre E."/>
            <person name="Pelletier E."/>
            <person name="Niang G."/>
            <person name="Scheremetjew M."/>
            <person name="Finn R."/>
            <person name="Kale V."/>
            <person name="Holt S."/>
            <person name="Cochrane G."/>
            <person name="Meng A."/>
            <person name="Brown T."/>
            <person name="Cohen L."/>
        </authorList>
    </citation>
    <scope>NUCLEOTIDE SEQUENCE</scope>
    <source>
        <strain evidence="3">CCAP1064/1</strain>
    </source>
</reference>
<evidence type="ECO:0000313" key="3">
    <source>
        <dbReference type="EMBL" id="CAD8423509.1"/>
    </source>
</evidence>
<feature type="chain" id="PRO_5031411828" description="Autophagy-related protein 9" evidence="2">
    <location>
        <begin position="25"/>
        <end position="276"/>
    </location>
</feature>
<keyword evidence="2" id="KW-0732">Signal</keyword>